<keyword evidence="3" id="KW-1185">Reference proteome</keyword>
<proteinExistence type="predicted"/>
<dbReference type="NCBIfam" id="TIGR02001">
    <property type="entry name" value="gcw_chp"/>
    <property type="match status" value="1"/>
</dbReference>
<keyword evidence="1" id="KW-0732">Signal</keyword>
<feature type="chain" id="PRO_5047143800" evidence="1">
    <location>
        <begin position="26"/>
        <end position="239"/>
    </location>
</feature>
<dbReference type="InterPro" id="IPR010239">
    <property type="entry name" value="CHP02001"/>
</dbReference>
<organism evidence="2 3">
    <name type="scientific">Brevundimonas faecalis</name>
    <dbReference type="NCBI Taxonomy" id="947378"/>
    <lineage>
        <taxon>Bacteria</taxon>
        <taxon>Pseudomonadati</taxon>
        <taxon>Pseudomonadota</taxon>
        <taxon>Alphaproteobacteria</taxon>
        <taxon>Caulobacterales</taxon>
        <taxon>Caulobacteraceae</taxon>
        <taxon>Brevundimonas</taxon>
    </lineage>
</organism>
<dbReference type="SUPFAM" id="SSF56935">
    <property type="entry name" value="Porins"/>
    <property type="match status" value="1"/>
</dbReference>
<dbReference type="EMBL" id="JBEPTF010000001">
    <property type="protein sequence ID" value="MET4683281.1"/>
    <property type="molecule type" value="Genomic_DNA"/>
</dbReference>
<feature type="signal peptide" evidence="1">
    <location>
        <begin position="1"/>
        <end position="25"/>
    </location>
</feature>
<evidence type="ECO:0000256" key="1">
    <source>
        <dbReference type="SAM" id="SignalP"/>
    </source>
</evidence>
<evidence type="ECO:0000313" key="3">
    <source>
        <dbReference type="Proteomes" id="UP001549313"/>
    </source>
</evidence>
<protein>
    <submittedName>
        <fullName evidence="2">Uncharacterized protein (TIGR02001 family)</fullName>
    </submittedName>
</protein>
<dbReference type="InterPro" id="IPR023614">
    <property type="entry name" value="Porin_dom_sf"/>
</dbReference>
<dbReference type="RefSeq" id="WP_354088206.1">
    <property type="nucleotide sequence ID" value="NZ_JBEPTF010000001.1"/>
</dbReference>
<dbReference type="Pfam" id="PF09694">
    <property type="entry name" value="Gcw_chp"/>
    <property type="match status" value="1"/>
</dbReference>
<dbReference type="Gene3D" id="2.40.160.10">
    <property type="entry name" value="Porin"/>
    <property type="match status" value="1"/>
</dbReference>
<gene>
    <name evidence="2" type="ORF">ABIE19_001190</name>
</gene>
<comment type="caution">
    <text evidence="2">The sequence shown here is derived from an EMBL/GenBank/DDBJ whole genome shotgun (WGS) entry which is preliminary data.</text>
</comment>
<evidence type="ECO:0000313" key="2">
    <source>
        <dbReference type="EMBL" id="MET4683281.1"/>
    </source>
</evidence>
<dbReference type="Proteomes" id="UP001549313">
    <property type="component" value="Unassembled WGS sequence"/>
</dbReference>
<sequence length="239" mass="25459">MIRTLTNAALLAAAPALLLASGAQAQDAGQSAGQSAGKWSFTLGAATDNRSKDASKSDGDPYVYGVAEWESASGLFYGSGGLETIDGGGSKLESELVVGVRPELAGFDFDLNVAHKYRFDANPGYDDDAWEFTADMKRSIGPASARLRLQHSPDGTGSTKAWTWVALRGGWDFTDKLNVSAEVGRRDQDNSVDYTGWNIGASYALTRNLEAHLRWHDTDADVPGEQYKGALVAGISVSF</sequence>
<accession>A0ABV2R9M0</accession>
<reference evidence="2 3" key="1">
    <citation type="submission" date="2024-06" db="EMBL/GenBank/DDBJ databases">
        <title>Sorghum-associated microbial communities from plants grown in Nebraska, USA.</title>
        <authorList>
            <person name="Schachtman D."/>
        </authorList>
    </citation>
    <scope>NUCLEOTIDE SEQUENCE [LARGE SCALE GENOMIC DNA]</scope>
    <source>
        <strain evidence="2 3">2814</strain>
    </source>
</reference>
<name>A0ABV2R9M0_9CAUL</name>